<evidence type="ECO:0000313" key="3">
    <source>
        <dbReference type="Proteomes" id="UP000019140"/>
    </source>
</evidence>
<evidence type="ECO:0000313" key="2">
    <source>
        <dbReference type="EMBL" id="ETX07508.1"/>
    </source>
</evidence>
<dbReference type="Proteomes" id="UP000019140">
    <property type="component" value="Unassembled WGS sequence"/>
</dbReference>
<keyword evidence="3" id="KW-1185">Reference proteome</keyword>
<keyword evidence="1" id="KW-0472">Membrane</keyword>
<gene>
    <name evidence="2" type="ORF">ETSY2_10720</name>
</gene>
<keyword evidence="1" id="KW-0812">Transmembrane</keyword>
<protein>
    <submittedName>
        <fullName evidence="2">Uncharacterized protein</fullName>
    </submittedName>
</protein>
<dbReference type="EMBL" id="AZHX01000435">
    <property type="protein sequence ID" value="ETX07508.1"/>
    <property type="molecule type" value="Genomic_DNA"/>
</dbReference>
<keyword evidence="1" id="KW-1133">Transmembrane helix</keyword>
<dbReference type="AlphaFoldDB" id="W4MBC6"/>
<proteinExistence type="predicted"/>
<evidence type="ECO:0000256" key="1">
    <source>
        <dbReference type="SAM" id="Phobius"/>
    </source>
</evidence>
<name>W4MBC6_9BACT</name>
<feature type="transmembrane region" description="Helical" evidence="1">
    <location>
        <begin position="6"/>
        <end position="30"/>
    </location>
</feature>
<dbReference type="HOGENOM" id="CLU_2380868_0_0_7"/>
<organism evidence="2 3">
    <name type="scientific">Candidatus Entotheonella gemina</name>
    <dbReference type="NCBI Taxonomy" id="1429439"/>
    <lineage>
        <taxon>Bacteria</taxon>
        <taxon>Pseudomonadati</taxon>
        <taxon>Nitrospinota/Tectimicrobiota group</taxon>
        <taxon>Candidatus Tectimicrobiota</taxon>
        <taxon>Candidatus Entotheonellia</taxon>
        <taxon>Candidatus Entotheonellales</taxon>
        <taxon>Candidatus Entotheonellaceae</taxon>
        <taxon>Candidatus Entotheonella</taxon>
    </lineage>
</organism>
<reference evidence="2 3" key="1">
    <citation type="journal article" date="2014" name="Nature">
        <title>An environmental bacterial taxon with a large and distinct metabolic repertoire.</title>
        <authorList>
            <person name="Wilson M.C."/>
            <person name="Mori T."/>
            <person name="Ruckert C."/>
            <person name="Uria A.R."/>
            <person name="Helf M.J."/>
            <person name="Takada K."/>
            <person name="Gernert C."/>
            <person name="Steffens U.A."/>
            <person name="Heycke N."/>
            <person name="Schmitt S."/>
            <person name="Rinke C."/>
            <person name="Helfrich E.J."/>
            <person name="Brachmann A.O."/>
            <person name="Gurgui C."/>
            <person name="Wakimoto T."/>
            <person name="Kracht M."/>
            <person name="Crusemann M."/>
            <person name="Hentschel U."/>
            <person name="Abe I."/>
            <person name="Matsunaga S."/>
            <person name="Kalinowski J."/>
            <person name="Takeyama H."/>
            <person name="Piel J."/>
        </authorList>
    </citation>
    <scope>NUCLEOTIDE SEQUENCE [LARGE SCALE GENOMIC DNA]</scope>
    <source>
        <strain evidence="3">TSY2</strain>
    </source>
</reference>
<comment type="caution">
    <text evidence="2">The sequence shown here is derived from an EMBL/GenBank/DDBJ whole genome shotgun (WGS) entry which is preliminary data.</text>
</comment>
<sequence length="94" mass="10087">MDSITLWTWSLIAGGAVIVIVAVLLLAILATARRIDTHAQAVWQAGKNIAGNTVSIWMLNRTNQVARDILTTARSIDATTQSLAEKLGSNRGET</sequence>
<accession>W4MBC6</accession>